<proteinExistence type="inferred from homology"/>
<evidence type="ECO:0000259" key="4">
    <source>
        <dbReference type="PROSITE" id="PS50915"/>
    </source>
</evidence>
<dbReference type="Gene3D" id="2.60.20.10">
    <property type="entry name" value="Crystallins"/>
    <property type="match status" value="1"/>
</dbReference>
<keyword evidence="3" id="KW-0732">Signal</keyword>
<dbReference type="EMBL" id="JAAKZG010000003">
    <property type="protein sequence ID" value="NGN40796.1"/>
    <property type="molecule type" value="Genomic_DNA"/>
</dbReference>
<gene>
    <name evidence="5" type="ORF">G6N74_06940</name>
</gene>
<comment type="caution">
    <text evidence="5">The sequence shown here is derived from an EMBL/GenBank/DDBJ whole genome shotgun (WGS) entry which is preliminary data.</text>
</comment>
<protein>
    <recommendedName>
        <fullName evidence="4">Beta/gamma crystallin 'Greek key' domain-containing protein</fullName>
    </recommendedName>
</protein>
<dbReference type="Proteomes" id="UP000481252">
    <property type="component" value="Unassembled WGS sequence"/>
</dbReference>
<dbReference type="SUPFAM" id="SSF49695">
    <property type="entry name" value="gamma-Crystallin-like"/>
    <property type="match status" value="1"/>
</dbReference>
<dbReference type="SMART" id="SM00247">
    <property type="entry name" value="XTALbg"/>
    <property type="match status" value="1"/>
</dbReference>
<feature type="chain" id="PRO_5029013945" description="Beta/gamma crystallin 'Greek key' domain-containing protein" evidence="3">
    <location>
        <begin position="22"/>
        <end position="114"/>
    </location>
</feature>
<dbReference type="InterPro" id="IPR011024">
    <property type="entry name" value="G_crystallin-like"/>
</dbReference>
<dbReference type="PROSITE" id="PS50915">
    <property type="entry name" value="CRYSTALLIN_BETA_GAMMA"/>
    <property type="match status" value="1"/>
</dbReference>
<keyword evidence="2" id="KW-0677">Repeat</keyword>
<name>A0A7C9R639_9HYPH</name>
<evidence type="ECO:0000256" key="1">
    <source>
        <dbReference type="ARBA" id="ARBA00009646"/>
    </source>
</evidence>
<feature type="signal peptide" evidence="3">
    <location>
        <begin position="1"/>
        <end position="21"/>
    </location>
</feature>
<reference evidence="5 6" key="1">
    <citation type="submission" date="2020-02" db="EMBL/GenBank/DDBJ databases">
        <title>Genome sequence of the type strain CGMCC 1.15528 of Mesorhizobium zhangyense.</title>
        <authorList>
            <person name="Gao J."/>
            <person name="Sun J."/>
        </authorList>
    </citation>
    <scope>NUCLEOTIDE SEQUENCE [LARGE SCALE GENOMIC DNA]</scope>
    <source>
        <strain evidence="5 6">CGMCC 1.15528</strain>
    </source>
</reference>
<evidence type="ECO:0000256" key="2">
    <source>
        <dbReference type="ARBA" id="ARBA00022737"/>
    </source>
</evidence>
<dbReference type="Pfam" id="PF03995">
    <property type="entry name" value="Inhibitor_I36"/>
    <property type="match status" value="1"/>
</dbReference>
<accession>A0A7C9R639</accession>
<dbReference type="InterPro" id="IPR001064">
    <property type="entry name" value="Beta/gamma_crystallin"/>
</dbReference>
<dbReference type="AlphaFoldDB" id="A0A7C9R639"/>
<feature type="domain" description="Beta/gamma crystallin 'Greek key'" evidence="4">
    <location>
        <begin position="30"/>
        <end position="72"/>
    </location>
</feature>
<sequence length="114" mass="12902">MKRVAAIAAFASVVMVGSASAQYYNEYRDVACVMYEDSNYSGRALRMQPDQAVSFRSGQFWNDRVSSIRVARGCSLVVYEDTRMGGRSQEFRRNDRHVGDWNDEISSAECYCDG</sequence>
<evidence type="ECO:0000313" key="6">
    <source>
        <dbReference type="Proteomes" id="UP000481252"/>
    </source>
</evidence>
<dbReference type="RefSeq" id="WP_165115760.1">
    <property type="nucleotide sequence ID" value="NZ_JAAKZG010000003.1"/>
</dbReference>
<comment type="similarity">
    <text evidence="1">Belongs to the beta/gamma-crystallin family.</text>
</comment>
<organism evidence="5 6">
    <name type="scientific">Mesorhizobium zhangyense</name>
    <dbReference type="NCBI Taxonomy" id="1776730"/>
    <lineage>
        <taxon>Bacteria</taxon>
        <taxon>Pseudomonadati</taxon>
        <taxon>Pseudomonadota</taxon>
        <taxon>Alphaproteobacteria</taxon>
        <taxon>Hyphomicrobiales</taxon>
        <taxon>Phyllobacteriaceae</taxon>
        <taxon>Mesorhizobium</taxon>
    </lineage>
</organism>
<keyword evidence="6" id="KW-1185">Reference proteome</keyword>
<evidence type="ECO:0000256" key="3">
    <source>
        <dbReference type="SAM" id="SignalP"/>
    </source>
</evidence>
<evidence type="ECO:0000313" key="5">
    <source>
        <dbReference type="EMBL" id="NGN40796.1"/>
    </source>
</evidence>